<proteinExistence type="predicted"/>
<dbReference type="EMBL" id="SPMY01000096">
    <property type="protein sequence ID" value="NMQ30023.1"/>
    <property type="molecule type" value="Genomic_DNA"/>
</dbReference>
<accession>A0ABX1U3L4</accession>
<reference evidence="1 2" key="1">
    <citation type="submission" date="2019-03" db="EMBL/GenBank/DDBJ databases">
        <title>Metabolic reconstructions from genomes of highly enriched 'Candidatus Accumulibacter' and 'Candidatus Competibacter' bioreactor populations.</title>
        <authorList>
            <person name="Annavajhala M.K."/>
            <person name="Welles L."/>
            <person name="Abbas B."/>
            <person name="Sorokin D."/>
            <person name="Park H."/>
            <person name="Van Loosdrecht M."/>
            <person name="Chandran K."/>
        </authorList>
    </citation>
    <scope>NUCLEOTIDE SEQUENCE [LARGE SCALE GENOMIC DNA]</scope>
    <source>
        <strain evidence="1 2">SBR_S</strain>
    </source>
</reference>
<evidence type="ECO:0008006" key="3">
    <source>
        <dbReference type="Google" id="ProtNLM"/>
    </source>
</evidence>
<name>A0ABX1U3L4_9PROT</name>
<dbReference type="Proteomes" id="UP000749010">
    <property type="component" value="Unassembled WGS sequence"/>
</dbReference>
<keyword evidence="2" id="KW-1185">Reference proteome</keyword>
<sequence length="106" mass="12001">MSNSVACLTPTVQGAIDWYKESGASALKPESRSKVLTENQERAIRHIICDKRPEQLKMEFALWGRAGVMQLIERELGLGLSLSVRGVGNYLARWGCRRTYLADYQR</sequence>
<protein>
    <recommendedName>
        <fullName evidence="3">Winged helix-turn helix domain-containing protein</fullName>
    </recommendedName>
</protein>
<evidence type="ECO:0000313" key="2">
    <source>
        <dbReference type="Proteomes" id="UP000749010"/>
    </source>
</evidence>
<gene>
    <name evidence="1" type="ORF">E4Q23_21045</name>
</gene>
<evidence type="ECO:0000313" key="1">
    <source>
        <dbReference type="EMBL" id="NMQ30023.1"/>
    </source>
</evidence>
<comment type="caution">
    <text evidence="1">The sequence shown here is derived from an EMBL/GenBank/DDBJ whole genome shotgun (WGS) entry which is preliminary data.</text>
</comment>
<organism evidence="1 2">
    <name type="scientific">Candidatus Accumulibacter phosphatis</name>
    <dbReference type="NCBI Taxonomy" id="327160"/>
    <lineage>
        <taxon>Bacteria</taxon>
        <taxon>Pseudomonadati</taxon>
        <taxon>Pseudomonadota</taxon>
        <taxon>Betaproteobacteria</taxon>
        <taxon>Candidatus Accumulibacter</taxon>
    </lineage>
</organism>